<reference evidence="1 2" key="1">
    <citation type="submission" date="2019-10" db="EMBL/GenBank/DDBJ databases">
        <authorList>
            <person name="Karimi E."/>
        </authorList>
    </citation>
    <scope>NUCLEOTIDE SEQUENCE [LARGE SCALE GENOMIC DNA]</scope>
    <source>
        <strain evidence="1">Bacillus sp. 348</strain>
    </source>
</reference>
<name>A0A653NBE4_BACAB</name>
<dbReference type="Proteomes" id="UP000433089">
    <property type="component" value="Unassembled WGS sequence"/>
</dbReference>
<dbReference type="EMBL" id="CABWLH010000009">
    <property type="protein sequence ID" value="VXB14157.1"/>
    <property type="molecule type" value="Genomic_DNA"/>
</dbReference>
<accession>A0A653NBE4</accession>
<protein>
    <submittedName>
        <fullName evidence="1">Uncharacterized protein</fullName>
    </submittedName>
</protein>
<evidence type="ECO:0000313" key="1">
    <source>
        <dbReference type="EMBL" id="VXB14157.1"/>
    </source>
</evidence>
<sequence length="40" mass="4681">MNYLKKGRKNMDLLPIYGFCGSYVVVKNSKKGRIYTVEHE</sequence>
<proteinExistence type="predicted"/>
<gene>
    <name evidence="1" type="ORF">BACI348_40016</name>
</gene>
<dbReference type="AlphaFoldDB" id="A0A653NBE4"/>
<evidence type="ECO:0000313" key="2">
    <source>
        <dbReference type="Proteomes" id="UP000433089"/>
    </source>
</evidence>
<organism evidence="1 2">
    <name type="scientific">Bacillus altitudinis</name>
    <dbReference type="NCBI Taxonomy" id="293387"/>
    <lineage>
        <taxon>Bacteria</taxon>
        <taxon>Bacillati</taxon>
        <taxon>Bacillota</taxon>
        <taxon>Bacilli</taxon>
        <taxon>Bacillales</taxon>
        <taxon>Bacillaceae</taxon>
        <taxon>Bacillus</taxon>
    </lineage>
</organism>